<evidence type="ECO:0000313" key="1">
    <source>
        <dbReference type="EMBL" id="GLK14104.1"/>
    </source>
</evidence>
<accession>A0A9W6IAQ6</accession>
<dbReference type="Proteomes" id="UP001143474">
    <property type="component" value="Unassembled WGS sequence"/>
</dbReference>
<gene>
    <name evidence="1" type="ORF">GCM10017600_75160</name>
</gene>
<reference evidence="1" key="1">
    <citation type="journal article" date="2014" name="Int. J. Syst. Evol. Microbiol.">
        <title>Complete genome sequence of Corynebacterium casei LMG S-19264T (=DSM 44701T), isolated from a smear-ripened cheese.</title>
        <authorList>
            <consortium name="US DOE Joint Genome Institute (JGI-PGF)"/>
            <person name="Walter F."/>
            <person name="Albersmeier A."/>
            <person name="Kalinowski J."/>
            <person name="Ruckert C."/>
        </authorList>
    </citation>
    <scope>NUCLEOTIDE SEQUENCE</scope>
    <source>
        <strain evidence="1">VKM Ac-2007</strain>
    </source>
</reference>
<dbReference type="EMBL" id="BSEV01000028">
    <property type="protein sequence ID" value="GLK14104.1"/>
    <property type="molecule type" value="Genomic_DNA"/>
</dbReference>
<proteinExistence type="predicted"/>
<evidence type="ECO:0000313" key="2">
    <source>
        <dbReference type="Proteomes" id="UP001143474"/>
    </source>
</evidence>
<reference evidence="1" key="2">
    <citation type="submission" date="2023-01" db="EMBL/GenBank/DDBJ databases">
        <authorList>
            <person name="Sun Q."/>
            <person name="Evtushenko L."/>
        </authorList>
    </citation>
    <scope>NUCLEOTIDE SEQUENCE</scope>
    <source>
        <strain evidence="1">VKM Ac-2007</strain>
    </source>
</reference>
<dbReference type="AlphaFoldDB" id="A0A9W6IAQ6"/>
<sequence>MNELVEAADEKVLAKTVARYGRVDRLAFTCDIIETGTDSCRLAQTRARAEQAS</sequence>
<name>A0A9W6IAQ6_9ACTN</name>
<dbReference type="RefSeq" id="WP_425582182.1">
    <property type="nucleotide sequence ID" value="NZ_BAAAVD010000007.1"/>
</dbReference>
<organism evidence="1 2">
    <name type="scientific">Streptosporangium carneum</name>
    <dbReference type="NCBI Taxonomy" id="47481"/>
    <lineage>
        <taxon>Bacteria</taxon>
        <taxon>Bacillati</taxon>
        <taxon>Actinomycetota</taxon>
        <taxon>Actinomycetes</taxon>
        <taxon>Streptosporangiales</taxon>
        <taxon>Streptosporangiaceae</taxon>
        <taxon>Streptosporangium</taxon>
    </lineage>
</organism>
<protein>
    <submittedName>
        <fullName evidence="1">Uncharacterized protein</fullName>
    </submittedName>
</protein>
<comment type="caution">
    <text evidence="1">The sequence shown here is derived from an EMBL/GenBank/DDBJ whole genome shotgun (WGS) entry which is preliminary data.</text>
</comment>
<keyword evidence="2" id="KW-1185">Reference proteome</keyword>